<feature type="domain" description="Helicase C-terminal" evidence="11">
    <location>
        <begin position="1045"/>
        <end position="1219"/>
    </location>
</feature>
<dbReference type="InterPro" id="IPR044573">
    <property type="entry name" value="ARIP4_DEXHc"/>
</dbReference>
<dbReference type="OrthoDB" id="2020972at2759"/>
<dbReference type="EnsemblMetazoa" id="SCAU015230-RA">
    <property type="protein sequence ID" value="SCAU015230-PA"/>
    <property type="gene ID" value="SCAU015230"/>
</dbReference>
<evidence type="ECO:0000256" key="4">
    <source>
        <dbReference type="ARBA" id="ARBA00022801"/>
    </source>
</evidence>
<evidence type="ECO:0000256" key="7">
    <source>
        <dbReference type="ARBA" id="ARBA00023125"/>
    </source>
</evidence>
<feature type="compositionally biased region" description="Low complexity" evidence="9">
    <location>
        <begin position="68"/>
        <end position="98"/>
    </location>
</feature>
<comment type="subcellular location">
    <subcellularLocation>
        <location evidence="1">Nucleus</location>
    </subcellularLocation>
</comment>
<dbReference type="PANTHER" id="PTHR45797">
    <property type="entry name" value="RAD54-LIKE"/>
    <property type="match status" value="1"/>
</dbReference>
<keyword evidence="8" id="KW-0539">Nucleus</keyword>
<feature type="compositionally biased region" description="Polar residues" evidence="9">
    <location>
        <begin position="969"/>
        <end position="989"/>
    </location>
</feature>
<feature type="compositionally biased region" description="Basic and acidic residues" evidence="9">
    <location>
        <begin position="1513"/>
        <end position="1530"/>
    </location>
</feature>
<evidence type="ECO:0000256" key="8">
    <source>
        <dbReference type="ARBA" id="ARBA00023242"/>
    </source>
</evidence>
<dbReference type="InterPro" id="IPR027417">
    <property type="entry name" value="P-loop_NTPase"/>
</dbReference>
<feature type="compositionally biased region" description="Low complexity" evidence="9">
    <location>
        <begin position="1656"/>
        <end position="1688"/>
    </location>
</feature>
<dbReference type="GO" id="GO:0005634">
    <property type="term" value="C:nucleus"/>
    <property type="evidence" value="ECO:0007669"/>
    <property type="project" value="UniProtKB-SubCell"/>
</dbReference>
<dbReference type="SUPFAM" id="SSF52540">
    <property type="entry name" value="P-loop containing nucleoside triphosphate hydrolases"/>
    <property type="match status" value="2"/>
</dbReference>
<feature type="compositionally biased region" description="Pro residues" evidence="9">
    <location>
        <begin position="786"/>
        <end position="797"/>
    </location>
</feature>
<dbReference type="GO" id="GO:0016887">
    <property type="term" value="F:ATP hydrolysis activity"/>
    <property type="evidence" value="ECO:0007669"/>
    <property type="project" value="InterPro"/>
</dbReference>
<evidence type="ECO:0000259" key="10">
    <source>
        <dbReference type="PROSITE" id="PS51192"/>
    </source>
</evidence>
<dbReference type="VEuPathDB" id="VectorBase:SCAU015230"/>
<feature type="region of interest" description="Disordered" evidence="9">
    <location>
        <begin position="275"/>
        <end position="368"/>
    </location>
</feature>
<feature type="compositionally biased region" description="Low complexity" evidence="9">
    <location>
        <begin position="1477"/>
        <end position="1492"/>
    </location>
</feature>
<evidence type="ECO:0000256" key="3">
    <source>
        <dbReference type="ARBA" id="ARBA00022741"/>
    </source>
</evidence>
<dbReference type="InterPro" id="IPR001650">
    <property type="entry name" value="Helicase_C-like"/>
</dbReference>
<feature type="domain" description="Helicase ATP-binding" evidence="10">
    <location>
        <begin position="422"/>
        <end position="630"/>
    </location>
</feature>
<feature type="region of interest" description="Disordered" evidence="9">
    <location>
        <begin position="1730"/>
        <end position="1763"/>
    </location>
</feature>
<organism evidence="12 13">
    <name type="scientific">Stomoxys calcitrans</name>
    <name type="common">Stable fly</name>
    <name type="synonym">Conops calcitrans</name>
    <dbReference type="NCBI Taxonomy" id="35570"/>
    <lineage>
        <taxon>Eukaryota</taxon>
        <taxon>Metazoa</taxon>
        <taxon>Ecdysozoa</taxon>
        <taxon>Arthropoda</taxon>
        <taxon>Hexapoda</taxon>
        <taxon>Insecta</taxon>
        <taxon>Pterygota</taxon>
        <taxon>Neoptera</taxon>
        <taxon>Endopterygota</taxon>
        <taxon>Diptera</taxon>
        <taxon>Brachycera</taxon>
        <taxon>Muscomorpha</taxon>
        <taxon>Muscoidea</taxon>
        <taxon>Muscidae</taxon>
        <taxon>Stomoxys</taxon>
    </lineage>
</organism>
<feature type="compositionally biased region" description="Basic and acidic residues" evidence="9">
    <location>
        <begin position="313"/>
        <end position="324"/>
    </location>
</feature>
<feature type="compositionally biased region" description="Polar residues" evidence="9">
    <location>
        <begin position="1458"/>
        <end position="1471"/>
    </location>
</feature>
<protein>
    <recommendedName>
        <fullName evidence="14">Helicase ARIP4</fullName>
    </recommendedName>
</protein>
<dbReference type="CDD" id="cd18069">
    <property type="entry name" value="DEXHc_ARIP4"/>
    <property type="match status" value="1"/>
</dbReference>
<feature type="compositionally biased region" description="Polar residues" evidence="9">
    <location>
        <begin position="1612"/>
        <end position="1627"/>
    </location>
</feature>
<comment type="similarity">
    <text evidence="2">Belongs to the SNF2/RAD54 helicase family.</text>
</comment>
<dbReference type="InterPro" id="IPR049730">
    <property type="entry name" value="SNF2/RAD54-like_C"/>
</dbReference>
<evidence type="ECO:0008006" key="14">
    <source>
        <dbReference type="Google" id="ProtNLM"/>
    </source>
</evidence>
<dbReference type="InterPro" id="IPR014001">
    <property type="entry name" value="Helicase_ATP-bd"/>
</dbReference>
<keyword evidence="7" id="KW-0238">DNA-binding</keyword>
<evidence type="ECO:0000259" key="11">
    <source>
        <dbReference type="PROSITE" id="PS51194"/>
    </source>
</evidence>
<feature type="compositionally biased region" description="Low complexity" evidence="9">
    <location>
        <begin position="1600"/>
        <end position="1611"/>
    </location>
</feature>
<feature type="region of interest" description="Disordered" evidence="9">
    <location>
        <begin position="969"/>
        <end position="1017"/>
    </location>
</feature>
<feature type="region of interest" description="Disordered" evidence="9">
    <location>
        <begin position="1641"/>
        <end position="1688"/>
    </location>
</feature>
<sequence length="1763" mass="197940">MEKQEVLNYMESVNAGAAVVPPAPPQLMDAALQYGMYGMLGHPLAAGIGEMPAPVNVENSIQMQHQISLQEQQQQQSQHLQQQQQHIEQTQTQPLQHQPHLEQQQKEQELTSPPSQNQNQEQIAGPHDISSTAAVDSKESHDTPIAPSSNTTPSMDTLDSAESQKRKNSMQANDNSLLVKKQHLNQMAEEKEKEKKKSSLRKNIREVMDTNQLDTNTLKAQHEESERLARMAEQQKLLREYQQREAVLTHFDRFVNEHRVKDPADLLLDDKKKAASIKSSNHQDQTAGIKDDVELDDEDEAKKSPADSMVESNDSKSLEEKDTPPAEVVTIDDSSDDDDCIVLSDDEAEEEDDDNDDPHNSGMHVKDEFNVPDHLGRVVINVGHPDDEEDIFIAPQIARTIKPHQIGGVRFLFDNIIESPKRFNDSGGFGCILAHSMGLGKTLQVVCFCDIFLRYTPSKYVVCVMPINTLQNWNAEFDMWIPKYSDNPEYIRPREFDVFVLNDQQKTLTARARIILQWKEKGGVLLIGYELFRLLALKLSSAGKRRSKKQMNMDNNDSRSPLMDEVYEALVKPGPDLIICDEGHRIKNAQAGISQALKQIRTRRRIVLTGYPLQNNLLEYWCMVDFVRPNYLGTRTEFCNMFERPIQNGLCVDSTPDDIKLMRFRAHVLHSLLVGFVQRRSHTVLQQSLPEKQEYVILTRMSELQKQLYNTFMNDIVRTKNVPNPLKAFAVCCKIWNHPDVLYDAMKAAETGMDMDIEGVDEVDTLAPHPPHPKTTATANMHKNGFPPPVPGLPPPAVQQQSLLSTSSSLVENGSNGITVSNDNSNSNSMPKAQFLDQNEMPNPTQVTNEVAIAANKQNNFQSPSLFSDLNQYENSSMNSSGSGGYHQDLQPNYFSYPTMMHTMGSPLKPNYVGCMLKQTQGGAPGETTALEDSLNSSSEIVDLDTNEIKTIETDIDMDKNISLDRATSTTGVTGAGIESSTDTSSSMHNETETKSETGSVVSSSIATTESNDVDQKKGPEKITYDWATKFFKKYEPGLIVNSPKMEIFFCILNESVRIGDRVLLFSQSLLTLNVIEKFLQTTNMPGSTESCWLYNTHYFRLDGSTTSQEREKLVNEFNSNENVKLFLISTKAGSLGINLVGANRVIIFDASWNPCHDTQAIYRIYRYGQKRSCFVYRLVMDKCLEKKIYDRQIKKQGMSDRVVDECNPDAHLSIKDVTNLCYDYDDDDENKTTNSGDFSKPLESYTDTIMKIILTEYKTHLTKQPFFHESLLVDRKNDKLSQAEKRQAHRSYEMQKKTSSKTAIYSTTGRSPYQTVRPIQNRTTTTQKHSSGLRSTRWIPAEVWQKQGMTAQEMSLPLDVVIPTNSSNKSKIIIKAGQRVMVLKSAKGIYMQLDSGKIIAIRTLNKPNVPSTEKSDVIDITGESDSITSRDSKTEKSDSDTTTTSTIAPSPKDPSNAMETTTTKHPTNVVETRLESGASATASTSSSSSNSKQMDLFNSSTNTDTNLYKTKNSLEKDSKTLTRAADKPETTTTSFQQRLPLSQQQQPQQQSQTAQPQNPHIPHTQTLNEQHQQQQLQNAHNQQPIATPHTNAPPLMHSQTPTTYTPHQPYNFYSQHQNPRSSQLYSSRGAEISASFHQPTTQFSDYPTYGSHQPHQSSRYHPSNSSHSDLAASSSSSHGHALAAHPHPHAQSISDFYYYPQWSSFMLASPSTNNESPHLMHNSNAAAAAATYPPIPPPTHAHSHHAKVQPNTHQQWQQHYHP</sequence>
<dbReference type="Pfam" id="PF00176">
    <property type="entry name" value="SNF2-rel_dom"/>
    <property type="match status" value="1"/>
</dbReference>
<gene>
    <name evidence="12" type="primary">106083436</name>
</gene>
<dbReference type="Gene3D" id="3.40.50.10810">
    <property type="entry name" value="Tandem AAA-ATPase domain"/>
    <property type="match status" value="1"/>
</dbReference>
<feature type="compositionally biased region" description="Low complexity" evidence="9">
    <location>
        <begin position="1537"/>
        <end position="1584"/>
    </location>
</feature>
<keyword evidence="3" id="KW-0547">Nucleotide-binding</keyword>
<dbReference type="Gene3D" id="3.40.50.300">
    <property type="entry name" value="P-loop containing nucleotide triphosphate hydrolases"/>
    <property type="match status" value="2"/>
</dbReference>
<evidence type="ECO:0000256" key="2">
    <source>
        <dbReference type="ARBA" id="ARBA00007025"/>
    </source>
</evidence>
<keyword evidence="6" id="KW-0067">ATP-binding</keyword>
<dbReference type="Gene3D" id="1.20.120.850">
    <property type="entry name" value="SWI2/SNF2 ATPases, N-terminal domain"/>
    <property type="match status" value="1"/>
</dbReference>
<keyword evidence="13" id="KW-1185">Reference proteome</keyword>
<feature type="compositionally biased region" description="Polar residues" evidence="9">
    <location>
        <begin position="1493"/>
        <end position="1512"/>
    </location>
</feature>
<dbReference type="PROSITE" id="PS51192">
    <property type="entry name" value="HELICASE_ATP_BIND_1"/>
    <property type="match status" value="1"/>
</dbReference>
<accession>A0A1I8Q9W0</accession>
<feature type="compositionally biased region" description="Acidic residues" evidence="9">
    <location>
        <begin position="333"/>
        <end position="356"/>
    </location>
</feature>
<feature type="compositionally biased region" description="Polar residues" evidence="9">
    <location>
        <begin position="277"/>
        <end position="286"/>
    </location>
</feature>
<dbReference type="SMART" id="SM00490">
    <property type="entry name" value="HELICc"/>
    <property type="match status" value="1"/>
</dbReference>
<dbReference type="InterPro" id="IPR000330">
    <property type="entry name" value="SNF2_N"/>
</dbReference>
<evidence type="ECO:0000256" key="1">
    <source>
        <dbReference type="ARBA" id="ARBA00004123"/>
    </source>
</evidence>
<dbReference type="Pfam" id="PF00271">
    <property type="entry name" value="Helicase_C"/>
    <property type="match status" value="1"/>
</dbReference>
<feature type="compositionally biased region" description="Polar residues" evidence="9">
    <location>
        <begin position="811"/>
        <end position="828"/>
    </location>
</feature>
<feature type="compositionally biased region" description="Basic and acidic residues" evidence="9">
    <location>
        <begin position="99"/>
        <end position="109"/>
    </location>
</feature>
<dbReference type="CDD" id="cd18793">
    <property type="entry name" value="SF2_C_SNF"/>
    <property type="match status" value="1"/>
</dbReference>
<dbReference type="STRING" id="35570.A0A1I8Q9W0"/>
<feature type="compositionally biased region" description="Basic and acidic residues" evidence="9">
    <location>
        <begin position="188"/>
        <end position="208"/>
    </location>
</feature>
<feature type="compositionally biased region" description="Polar residues" evidence="9">
    <location>
        <begin position="1641"/>
        <end position="1655"/>
    </location>
</feature>
<feature type="compositionally biased region" description="Polar residues" evidence="9">
    <location>
        <begin position="1750"/>
        <end position="1763"/>
    </location>
</feature>
<keyword evidence="5" id="KW-0347">Helicase</keyword>
<feature type="compositionally biased region" description="Basic and acidic residues" evidence="9">
    <location>
        <begin position="1429"/>
        <end position="1440"/>
    </location>
</feature>
<feature type="compositionally biased region" description="Polar residues" evidence="9">
    <location>
        <begin position="1301"/>
        <end position="1333"/>
    </location>
</feature>
<feature type="region of interest" description="Disordered" evidence="9">
    <location>
        <begin position="68"/>
        <end position="223"/>
    </location>
</feature>
<dbReference type="GO" id="GO:0004386">
    <property type="term" value="F:helicase activity"/>
    <property type="evidence" value="ECO:0007669"/>
    <property type="project" value="UniProtKB-KW"/>
</dbReference>
<evidence type="ECO:0000256" key="9">
    <source>
        <dbReference type="SAM" id="MobiDB-lite"/>
    </source>
</evidence>
<dbReference type="GO" id="GO:0003677">
    <property type="term" value="F:DNA binding"/>
    <property type="evidence" value="ECO:0007669"/>
    <property type="project" value="UniProtKB-KW"/>
</dbReference>
<dbReference type="InterPro" id="IPR038718">
    <property type="entry name" value="SNF2-like_sf"/>
</dbReference>
<dbReference type="SMART" id="SM00487">
    <property type="entry name" value="DEXDc"/>
    <property type="match status" value="1"/>
</dbReference>
<feature type="compositionally biased region" description="Polar residues" evidence="9">
    <location>
        <begin position="209"/>
        <end position="219"/>
    </location>
</feature>
<evidence type="ECO:0000313" key="13">
    <source>
        <dbReference type="Proteomes" id="UP000095300"/>
    </source>
</evidence>
<proteinExistence type="inferred from homology"/>
<feature type="region of interest" description="Disordered" evidence="9">
    <location>
        <begin position="775"/>
        <end position="828"/>
    </location>
</feature>
<feature type="compositionally biased region" description="Polar residues" evidence="9">
    <location>
        <begin position="112"/>
        <end position="122"/>
    </location>
</feature>
<evidence type="ECO:0000313" key="12">
    <source>
        <dbReference type="EnsemblMetazoa" id="SCAU015230-PA"/>
    </source>
</evidence>
<feature type="compositionally biased region" description="Low complexity" evidence="9">
    <location>
        <begin position="799"/>
        <end position="810"/>
    </location>
</feature>
<feature type="region of interest" description="Disordered" evidence="9">
    <location>
        <begin position="1283"/>
        <end position="1333"/>
    </location>
</feature>
<keyword evidence="4" id="KW-0378">Hydrolase</keyword>
<dbReference type="InterPro" id="IPR044574">
    <property type="entry name" value="ARIP4-like"/>
</dbReference>
<feature type="compositionally biased region" description="Basic and acidic residues" evidence="9">
    <location>
        <begin position="1283"/>
        <end position="1297"/>
    </location>
</feature>
<feature type="compositionally biased region" description="Polar residues" evidence="9">
    <location>
        <begin position="997"/>
        <end position="1011"/>
    </location>
</feature>
<evidence type="ECO:0000256" key="5">
    <source>
        <dbReference type="ARBA" id="ARBA00022806"/>
    </source>
</evidence>
<feature type="compositionally biased region" description="Polar residues" evidence="9">
    <location>
        <begin position="146"/>
        <end position="161"/>
    </location>
</feature>
<name>A0A1I8Q9W0_STOCA</name>
<evidence type="ECO:0000256" key="6">
    <source>
        <dbReference type="ARBA" id="ARBA00022840"/>
    </source>
</evidence>
<dbReference type="Proteomes" id="UP000095300">
    <property type="component" value="Unassembled WGS sequence"/>
</dbReference>
<dbReference type="PANTHER" id="PTHR45797:SF1">
    <property type="entry name" value="HELICASE ARIP4"/>
    <property type="match status" value="1"/>
</dbReference>
<dbReference type="PROSITE" id="PS51194">
    <property type="entry name" value="HELICASE_CTER"/>
    <property type="match status" value="1"/>
</dbReference>
<dbReference type="KEGG" id="scac:106083436"/>
<dbReference type="GO" id="GO:0005524">
    <property type="term" value="F:ATP binding"/>
    <property type="evidence" value="ECO:0007669"/>
    <property type="project" value="UniProtKB-KW"/>
</dbReference>
<feature type="region of interest" description="Disordered" evidence="9">
    <location>
        <begin position="1408"/>
        <end position="1629"/>
    </location>
</feature>
<reference evidence="12" key="1">
    <citation type="submission" date="2020-05" db="UniProtKB">
        <authorList>
            <consortium name="EnsemblMetazoa"/>
        </authorList>
    </citation>
    <scope>IDENTIFICATION</scope>
    <source>
        <strain evidence="12">USDA</strain>
    </source>
</reference>